<dbReference type="Proteomes" id="UP000315995">
    <property type="component" value="Chromosome"/>
</dbReference>
<accession>A0A4Y6PUI1</accession>
<protein>
    <submittedName>
        <fullName evidence="1">Uncharacterized protein</fullName>
    </submittedName>
</protein>
<dbReference type="OrthoDB" id="9932666at2"/>
<dbReference type="RefSeq" id="WP_141198249.1">
    <property type="nucleotide sequence ID" value="NZ_CP041186.1"/>
</dbReference>
<keyword evidence="2" id="KW-1185">Reference proteome</keyword>
<proteinExistence type="predicted"/>
<sequence>MEIIITQWALDSYLNLRHTNVFDGNEYWIKLRPDVMRLQHYPNDPKFQNGKFWSIASGRRGPVTDGFKMKWHNVGNGNVQLRLTVGLLQDDAYLCEAYVKDSPQIDRRMIARFSVHLTNIRRGRYVERGRLT</sequence>
<accession>A0A5B8Y5D7</accession>
<dbReference type="AlphaFoldDB" id="A0A4Y6PUI1"/>
<dbReference type="EMBL" id="CP041186">
    <property type="protein sequence ID" value="QDG51769.1"/>
    <property type="molecule type" value="Genomic_DNA"/>
</dbReference>
<evidence type="ECO:0000313" key="2">
    <source>
        <dbReference type="Proteomes" id="UP000315995"/>
    </source>
</evidence>
<organism evidence="1 2">
    <name type="scientific">Persicimonas caeni</name>
    <dbReference type="NCBI Taxonomy" id="2292766"/>
    <lineage>
        <taxon>Bacteria</taxon>
        <taxon>Deltaproteobacteria</taxon>
        <taxon>Bradymonadales</taxon>
        <taxon>Bradymonadaceae</taxon>
        <taxon>Persicimonas</taxon>
    </lineage>
</organism>
<gene>
    <name evidence="1" type="ORF">FIV42_13730</name>
</gene>
<evidence type="ECO:0000313" key="1">
    <source>
        <dbReference type="EMBL" id="QDG51769.1"/>
    </source>
</evidence>
<reference evidence="1 2" key="1">
    <citation type="submission" date="2019-06" db="EMBL/GenBank/DDBJ databases">
        <title>Persicimonas caeni gen. nov., sp. nov., a predatory bacterium isolated from solar saltern.</title>
        <authorList>
            <person name="Wang S."/>
        </authorList>
    </citation>
    <scope>NUCLEOTIDE SEQUENCE [LARGE SCALE GENOMIC DNA]</scope>
    <source>
        <strain evidence="1 2">YN101</strain>
    </source>
</reference>
<name>A0A4Y6PUI1_PERCE</name>